<comment type="caution">
    <text evidence="1">The sequence shown here is derived from an EMBL/GenBank/DDBJ whole genome shotgun (WGS) entry which is preliminary data.</text>
</comment>
<accession>H3RKG6</accession>
<dbReference type="EMBL" id="AHIE01000038">
    <property type="protein sequence ID" value="EHT98207.1"/>
    <property type="molecule type" value="Genomic_DNA"/>
</dbReference>
<dbReference type="AlphaFoldDB" id="H3RKG6"/>
<organism evidence="1 2">
    <name type="scientific">Pantoea stewartii subsp. stewartii DC283</name>
    <dbReference type="NCBI Taxonomy" id="660596"/>
    <lineage>
        <taxon>Bacteria</taxon>
        <taxon>Pseudomonadati</taxon>
        <taxon>Pseudomonadota</taxon>
        <taxon>Gammaproteobacteria</taxon>
        <taxon>Enterobacterales</taxon>
        <taxon>Erwiniaceae</taxon>
        <taxon>Pantoea</taxon>
    </lineage>
</organism>
<protein>
    <submittedName>
        <fullName evidence="1">Uncharacterized protein</fullName>
    </submittedName>
</protein>
<proteinExistence type="predicted"/>
<evidence type="ECO:0000313" key="1">
    <source>
        <dbReference type="EMBL" id="EHT98207.1"/>
    </source>
</evidence>
<name>H3RKG6_PANSE</name>
<sequence>MMVSPAFWCLKRFAADSTAMILTQPAGLSGFIDTPRICIIIHSALQKTG</sequence>
<dbReference type="Proteomes" id="UP000005050">
    <property type="component" value="Unassembled WGS sequence"/>
</dbReference>
<evidence type="ECO:0000313" key="2">
    <source>
        <dbReference type="Proteomes" id="UP000005050"/>
    </source>
</evidence>
<reference evidence="1 2" key="1">
    <citation type="journal article" date="2012" name="Mol. Microbiol.">
        <title>The genetic and structural basis of two distinct terminal side branch residues in stewartan and amylovoran exopolysaccharides and their potential role in host adaptation.</title>
        <authorList>
            <person name="Wang X."/>
            <person name="Yang F."/>
            <person name="von Bodman S.B."/>
        </authorList>
    </citation>
    <scope>NUCLEOTIDE SEQUENCE [LARGE SCALE GENOMIC DNA]</scope>
    <source>
        <strain evidence="1 2">DC283</strain>
    </source>
</reference>
<gene>
    <name evidence="1" type="ORF">CKS_3074</name>
</gene>